<dbReference type="AlphaFoldDB" id="A0A6J4TA03"/>
<dbReference type="EMBL" id="CADCVU010000196">
    <property type="protein sequence ID" value="CAA9517322.1"/>
    <property type="molecule type" value="Genomic_DNA"/>
</dbReference>
<feature type="non-terminal residue" evidence="2">
    <location>
        <position position="118"/>
    </location>
</feature>
<proteinExistence type="predicted"/>
<feature type="transmembrane region" description="Helical" evidence="1">
    <location>
        <begin position="35"/>
        <end position="60"/>
    </location>
</feature>
<name>A0A6J4TA03_9ACTN</name>
<gene>
    <name evidence="2" type="ORF">AVDCRST_MAG45-2283</name>
</gene>
<feature type="transmembrane region" description="Helical" evidence="1">
    <location>
        <begin position="98"/>
        <end position="117"/>
    </location>
</feature>
<reference evidence="2" key="1">
    <citation type="submission" date="2020-02" db="EMBL/GenBank/DDBJ databases">
        <authorList>
            <person name="Meier V. D."/>
        </authorList>
    </citation>
    <scope>NUCLEOTIDE SEQUENCE</scope>
    <source>
        <strain evidence="2">AVDCRST_MAG45</strain>
    </source>
</reference>
<accession>A0A6J4TA03</accession>
<organism evidence="2">
    <name type="scientific">uncultured Solirubrobacterales bacterium</name>
    <dbReference type="NCBI Taxonomy" id="768556"/>
    <lineage>
        <taxon>Bacteria</taxon>
        <taxon>Bacillati</taxon>
        <taxon>Actinomycetota</taxon>
        <taxon>Thermoleophilia</taxon>
        <taxon>Solirubrobacterales</taxon>
        <taxon>environmental samples</taxon>
    </lineage>
</organism>
<protein>
    <submittedName>
        <fullName evidence="2">Uncharacterized protein</fullName>
    </submittedName>
</protein>
<keyword evidence="1" id="KW-0812">Transmembrane</keyword>
<feature type="transmembrane region" description="Helical" evidence="1">
    <location>
        <begin position="7"/>
        <end position="29"/>
    </location>
</feature>
<keyword evidence="1" id="KW-0472">Membrane</keyword>
<keyword evidence="1" id="KW-1133">Transmembrane helix</keyword>
<evidence type="ECO:0000313" key="2">
    <source>
        <dbReference type="EMBL" id="CAA9517322.1"/>
    </source>
</evidence>
<sequence length="118" mass="12074">MLGRPWSVFVLWAIFLGVSLTVLWAIIGLGPVEGWVPVATFLMSIVVTLGMAAVAGAGAWRARLRAGGDADLEAIPDFSFPTVLAAISLASMGLGLELGPWLILIGAGGLGVAIGALF</sequence>
<evidence type="ECO:0000256" key="1">
    <source>
        <dbReference type="SAM" id="Phobius"/>
    </source>
</evidence>